<reference evidence="4" key="1">
    <citation type="submission" date="2020-06" db="EMBL/GenBank/DDBJ databases">
        <title>Draft genome of Bugula neritina, a colonial animal packing powerful symbionts and potential medicines.</title>
        <authorList>
            <person name="Rayko M."/>
        </authorList>
    </citation>
    <scope>NUCLEOTIDE SEQUENCE [LARGE SCALE GENOMIC DNA]</scope>
    <source>
        <strain evidence="4">Kwan_BN1</strain>
    </source>
</reference>
<keyword evidence="1" id="KW-0175">Coiled coil</keyword>
<evidence type="ECO:0000313" key="5">
    <source>
        <dbReference type="Proteomes" id="UP000593567"/>
    </source>
</evidence>
<feature type="domain" description="DUF4795" evidence="3">
    <location>
        <begin position="295"/>
        <end position="462"/>
    </location>
</feature>
<feature type="compositionally biased region" description="Polar residues" evidence="2">
    <location>
        <begin position="161"/>
        <end position="174"/>
    </location>
</feature>
<keyword evidence="5" id="KW-1185">Reference proteome</keyword>
<sequence>MSFSNTNIANISRDITPIQSLNHFTRQIKPYNELEKHDSNIVNDSRFGVTKDWINFREDFPKKTSSLQVKKEMKKLSVNKKLLNPAEDNKQTHDLKSNKQTGASEYSAAFQKEETKLNPSELVVEPRPSSHSTRLTNDLQLETNDADHDDSSVSRDLPNDDGSQVQMQGSMKQPTTLVRTVELKISHSELNEGTDAELVTSLEHNAEDDNIDQPPTLREVLYQDYMSVIEPLKQQLDQLVTEMSAFPNRQFPYQQLSDDDDKLHKLLQKMDNLQDNTNKRIKDIDNEMSAILGQSIETQLEHTKLITVQLQAENELKSIKMREFDAGIRKLDEDKMDKHTAEIELNLKANIADVEQKTNISDFENVTQELQVLINDLVNKLLVLERTWKRAHTNLETNLQQKAGKEELEKQKEYIMKKMSELKQKLRQQQALSHPIADEAAGLKRRINYNCLSCDKPVAVDQHLLSNQEFIAAGSLKQDEKILNGKDGRTYKSRQDTIQVDKELTEAMHITRDPIMPLVDALKQSAGNTSNNILKSCKSNNFRRKTSYCTKSRVKNQEP</sequence>
<proteinExistence type="predicted"/>
<comment type="caution">
    <text evidence="4">The sequence shown here is derived from an EMBL/GenBank/DDBJ whole genome shotgun (WGS) entry which is preliminary data.</text>
</comment>
<feature type="region of interest" description="Disordered" evidence="2">
    <location>
        <begin position="83"/>
        <end position="174"/>
    </location>
</feature>
<accession>A0A7J7K0N8</accession>
<evidence type="ECO:0000259" key="3">
    <source>
        <dbReference type="Pfam" id="PF16043"/>
    </source>
</evidence>
<dbReference type="PANTHER" id="PTHR47080">
    <property type="entry name" value="CHROMOSOME 16 OPEN READING FRAME 96"/>
    <property type="match status" value="1"/>
</dbReference>
<protein>
    <recommendedName>
        <fullName evidence="3">DUF4795 domain-containing protein</fullName>
    </recommendedName>
</protein>
<evidence type="ECO:0000313" key="4">
    <source>
        <dbReference type="EMBL" id="KAF6031534.1"/>
    </source>
</evidence>
<dbReference type="EMBL" id="VXIV02001593">
    <property type="protein sequence ID" value="KAF6031534.1"/>
    <property type="molecule type" value="Genomic_DNA"/>
</dbReference>
<feature type="compositionally biased region" description="Polar residues" evidence="2">
    <location>
        <begin position="129"/>
        <end position="143"/>
    </location>
</feature>
<gene>
    <name evidence="4" type="ORF">EB796_010166</name>
</gene>
<organism evidence="4 5">
    <name type="scientific">Bugula neritina</name>
    <name type="common">Brown bryozoan</name>
    <name type="synonym">Sertularia neritina</name>
    <dbReference type="NCBI Taxonomy" id="10212"/>
    <lineage>
        <taxon>Eukaryota</taxon>
        <taxon>Metazoa</taxon>
        <taxon>Spiralia</taxon>
        <taxon>Lophotrochozoa</taxon>
        <taxon>Bryozoa</taxon>
        <taxon>Gymnolaemata</taxon>
        <taxon>Cheilostomatida</taxon>
        <taxon>Flustrina</taxon>
        <taxon>Buguloidea</taxon>
        <taxon>Bugulidae</taxon>
        <taxon>Bugula</taxon>
    </lineage>
</organism>
<dbReference type="Proteomes" id="UP000593567">
    <property type="component" value="Unassembled WGS sequence"/>
</dbReference>
<evidence type="ECO:0000256" key="2">
    <source>
        <dbReference type="SAM" id="MobiDB-lite"/>
    </source>
</evidence>
<name>A0A7J7K0N8_BUGNE</name>
<dbReference type="Pfam" id="PF16043">
    <property type="entry name" value="DUF4795"/>
    <property type="match status" value="1"/>
</dbReference>
<dbReference type="InterPro" id="IPR032013">
    <property type="entry name" value="DUF4795"/>
</dbReference>
<feature type="coiled-coil region" evidence="1">
    <location>
        <begin position="256"/>
        <end position="287"/>
    </location>
</feature>
<dbReference type="PANTHER" id="PTHR47080:SF1">
    <property type="entry name" value="CHROMOSOME 16 OPEN READING FRAME 96"/>
    <property type="match status" value="1"/>
</dbReference>
<feature type="compositionally biased region" description="Basic and acidic residues" evidence="2">
    <location>
        <begin position="87"/>
        <end position="97"/>
    </location>
</feature>
<dbReference type="OrthoDB" id="5981048at2759"/>
<evidence type="ECO:0000256" key="1">
    <source>
        <dbReference type="SAM" id="Coils"/>
    </source>
</evidence>
<dbReference type="AlphaFoldDB" id="A0A7J7K0N8"/>